<comment type="subcellular location">
    <subcellularLocation>
        <location evidence="1">Cell membrane</location>
        <topology evidence="1">Multi-pass membrane protein</topology>
    </subcellularLocation>
</comment>
<dbReference type="GO" id="GO:0005886">
    <property type="term" value="C:plasma membrane"/>
    <property type="evidence" value="ECO:0007669"/>
    <property type="project" value="UniProtKB-SubCell"/>
</dbReference>
<evidence type="ECO:0000256" key="5">
    <source>
        <dbReference type="ARBA" id="ARBA00023136"/>
    </source>
</evidence>
<keyword evidence="2" id="KW-1003">Cell membrane</keyword>
<evidence type="ECO:0000256" key="1">
    <source>
        <dbReference type="ARBA" id="ARBA00004651"/>
    </source>
</evidence>
<dbReference type="InterPro" id="IPR050250">
    <property type="entry name" value="Macrolide_Exporter_MacB"/>
</dbReference>
<sequence length="408" mass="44495">MIFNQVSLIARSLRRNRITAFLLFMQVLVAMACVANLMSLLMDRVSSLSHATGMQDEGLLVVEGEFVSDPLAVPSVAIAEDIETLRRVPGVIDALATGSLPLSERNWIAGFTNKPIESDQIDGIIEAEPSVYAVSSPAVRLLGLELTAGRDFSPEAFVSMRSREEYAGLHGVSEVILTEDLSARMFPGSSAVGRFIYADARYPIRVVGIVRRLARPVFRKDGDDGLSLILPLIPDTSRVMFAIRVAPGVSGGVVALVREKLLQRDPRRSIARSSTFQEMRTDYLRHDQIMAVMFLSASLALLLVTATGIYGLSSFWVRRRYPQIAIRRALGARRIDVIAYFLIENLMLTAAGTLVGTAAAMGINLLVALHYEVPRIGPLYLVTGGVTVILIGQLAAFVPAWRAAKQGQ</sequence>
<accession>A0A8X8K5Q3</accession>
<protein>
    <submittedName>
        <fullName evidence="9">FtsX-like permease family protein</fullName>
    </submittedName>
</protein>
<comment type="caution">
    <text evidence="9">The sequence shown here is derived from an EMBL/GenBank/DDBJ whole genome shotgun (WGS) entry which is preliminary data.</text>
</comment>
<dbReference type="EMBL" id="JACSQS010000013">
    <property type="protein sequence ID" value="MBD7955031.1"/>
    <property type="molecule type" value="Genomic_DNA"/>
</dbReference>
<dbReference type="Proteomes" id="UP000636938">
    <property type="component" value="Unassembled WGS sequence"/>
</dbReference>
<keyword evidence="3 7" id="KW-0812">Transmembrane</keyword>
<evidence type="ECO:0000256" key="6">
    <source>
        <dbReference type="ARBA" id="ARBA00038076"/>
    </source>
</evidence>
<evidence type="ECO:0000259" key="8">
    <source>
        <dbReference type="Pfam" id="PF02687"/>
    </source>
</evidence>
<feature type="domain" description="ABC3 transporter permease C-terminal" evidence="8">
    <location>
        <begin position="296"/>
        <end position="406"/>
    </location>
</feature>
<reference evidence="9 10" key="1">
    <citation type="submission" date="2020-08" db="EMBL/GenBank/DDBJ databases">
        <title>A Genomic Blueprint of the Chicken Gut Microbiome.</title>
        <authorList>
            <person name="Gilroy R."/>
            <person name="Ravi A."/>
            <person name="Getino M."/>
            <person name="Pursley I."/>
            <person name="Horton D.L."/>
            <person name="Alikhan N.-F."/>
            <person name="Baker D."/>
            <person name="Gharbi K."/>
            <person name="Hall N."/>
            <person name="Watson M."/>
            <person name="Adriaenssens E.M."/>
            <person name="Foster-Nyarko E."/>
            <person name="Jarju S."/>
            <person name="Secka A."/>
            <person name="Antonio M."/>
            <person name="Oren A."/>
            <person name="Chaudhuri R."/>
            <person name="La Ragione R.M."/>
            <person name="Hildebrand F."/>
            <person name="Pallen M.J."/>
        </authorList>
    </citation>
    <scope>NUCLEOTIDE SEQUENCE [LARGE SCALE GENOMIC DNA]</scope>
    <source>
        <strain evidence="9 10">Sa5BUN4</strain>
    </source>
</reference>
<feature type="transmembrane region" description="Helical" evidence="7">
    <location>
        <begin position="338"/>
        <end position="367"/>
    </location>
</feature>
<name>A0A8X8K5Q3_9GAMM</name>
<dbReference type="PANTHER" id="PTHR30572">
    <property type="entry name" value="MEMBRANE COMPONENT OF TRANSPORTER-RELATED"/>
    <property type="match status" value="1"/>
</dbReference>
<keyword evidence="4 7" id="KW-1133">Transmembrane helix</keyword>
<feature type="transmembrane region" description="Helical" evidence="7">
    <location>
        <begin position="21"/>
        <end position="42"/>
    </location>
</feature>
<dbReference type="InterPro" id="IPR003838">
    <property type="entry name" value="ABC3_permease_C"/>
</dbReference>
<dbReference type="AlphaFoldDB" id="A0A8X8K5Q3"/>
<keyword evidence="10" id="KW-1185">Reference proteome</keyword>
<feature type="transmembrane region" description="Helical" evidence="7">
    <location>
        <begin position="379"/>
        <end position="401"/>
    </location>
</feature>
<dbReference type="GO" id="GO:0022857">
    <property type="term" value="F:transmembrane transporter activity"/>
    <property type="evidence" value="ECO:0007669"/>
    <property type="project" value="TreeGrafter"/>
</dbReference>
<evidence type="ECO:0000256" key="3">
    <source>
        <dbReference type="ARBA" id="ARBA00022692"/>
    </source>
</evidence>
<dbReference type="PANTHER" id="PTHR30572:SF4">
    <property type="entry name" value="ABC TRANSPORTER PERMEASE YTRF"/>
    <property type="match status" value="1"/>
</dbReference>
<evidence type="ECO:0000313" key="10">
    <source>
        <dbReference type="Proteomes" id="UP000636938"/>
    </source>
</evidence>
<evidence type="ECO:0000256" key="2">
    <source>
        <dbReference type="ARBA" id="ARBA00022475"/>
    </source>
</evidence>
<evidence type="ECO:0000256" key="7">
    <source>
        <dbReference type="SAM" id="Phobius"/>
    </source>
</evidence>
<dbReference type="Pfam" id="PF02687">
    <property type="entry name" value="FtsX"/>
    <property type="match status" value="1"/>
</dbReference>
<organism evidence="9 10">
    <name type="scientific">Stenotrophomonas lacuserhaii</name>
    <dbReference type="NCBI Taxonomy" id="2760084"/>
    <lineage>
        <taxon>Bacteria</taxon>
        <taxon>Pseudomonadati</taxon>
        <taxon>Pseudomonadota</taxon>
        <taxon>Gammaproteobacteria</taxon>
        <taxon>Lysobacterales</taxon>
        <taxon>Lysobacteraceae</taxon>
        <taxon>Stenotrophomonas</taxon>
    </lineage>
</organism>
<gene>
    <name evidence="9" type="ORF">H9654_12555</name>
</gene>
<evidence type="ECO:0000256" key="4">
    <source>
        <dbReference type="ARBA" id="ARBA00022989"/>
    </source>
</evidence>
<comment type="similarity">
    <text evidence="6">Belongs to the ABC-4 integral membrane protein family.</text>
</comment>
<keyword evidence="5 7" id="KW-0472">Membrane</keyword>
<feature type="transmembrane region" description="Helical" evidence="7">
    <location>
        <begin position="289"/>
        <end position="317"/>
    </location>
</feature>
<dbReference type="RefSeq" id="WP_191771109.1">
    <property type="nucleotide sequence ID" value="NZ_JACSQS010000013.1"/>
</dbReference>
<evidence type="ECO:0000313" key="9">
    <source>
        <dbReference type="EMBL" id="MBD7955031.1"/>
    </source>
</evidence>
<proteinExistence type="inferred from homology"/>